<gene>
    <name evidence="6" type="ORF">MKJ03_19820</name>
</gene>
<evidence type="ECO:0000256" key="3">
    <source>
        <dbReference type="ARBA" id="ARBA00023002"/>
    </source>
</evidence>
<dbReference type="InterPro" id="IPR050129">
    <property type="entry name" value="Zn_alcohol_dh"/>
</dbReference>
<dbReference type="SMART" id="SM00829">
    <property type="entry name" value="PKS_ER"/>
    <property type="match status" value="1"/>
</dbReference>
<proteinExistence type="inferred from homology"/>
<dbReference type="InterPro" id="IPR002328">
    <property type="entry name" value="ADH_Zn_CS"/>
</dbReference>
<protein>
    <submittedName>
        <fullName evidence="6">Alcohol dehydrogenase catalytic domain-containing protein</fullName>
    </submittedName>
</protein>
<dbReference type="InterPro" id="IPR036291">
    <property type="entry name" value="NAD(P)-bd_dom_sf"/>
</dbReference>
<dbReference type="Gene3D" id="3.40.50.720">
    <property type="entry name" value="NAD(P)-binding Rossmann-like Domain"/>
    <property type="match status" value="1"/>
</dbReference>
<dbReference type="Pfam" id="PF08240">
    <property type="entry name" value="ADH_N"/>
    <property type="match status" value="1"/>
</dbReference>
<dbReference type="Pfam" id="PF00107">
    <property type="entry name" value="ADH_zinc_N"/>
    <property type="match status" value="1"/>
</dbReference>
<dbReference type="PANTHER" id="PTHR43401">
    <property type="entry name" value="L-THREONINE 3-DEHYDROGENASE"/>
    <property type="match status" value="1"/>
</dbReference>
<organism evidence="6 7">
    <name type="scientific">Peteryoungia algae</name>
    <dbReference type="NCBI Taxonomy" id="2919917"/>
    <lineage>
        <taxon>Bacteria</taxon>
        <taxon>Pseudomonadati</taxon>
        <taxon>Pseudomonadota</taxon>
        <taxon>Alphaproteobacteria</taxon>
        <taxon>Hyphomicrobiales</taxon>
        <taxon>Rhizobiaceae</taxon>
        <taxon>Peteryoungia</taxon>
    </lineage>
</organism>
<keyword evidence="1 4" id="KW-0479">Metal-binding</keyword>
<sequence>MTSKAAVYRGNKTFTLEAREVAPPAKGEVQIDVAYCGICGTDLHIYLGHMDKRVGFERTVGHEMSGTISAIGEGVEGLAAGQRIVVRPLDACGHCPACDAGHQHICHNLKFIGIDTEGAFQQKWNVPAHTIHVLPDNLSLRHAALIEPLAVACHDVKRARLQPGEDVVVIGGGPIGLLVALVARHAGGQVTISEINENRLAFAEKLGFRTVNPKLVNAAAFVAESTNGKGADVVFEVSGTQPGVDLMTAVAATRGRIVMVAIHASKPQIDLFQFFWRELEMLGARVYHPQDFEQAMALLEDGVVDCDNFITDIQRLDAIQGAFEALTKNPNAMKSMIQVSEEPA</sequence>
<evidence type="ECO:0000256" key="4">
    <source>
        <dbReference type="RuleBase" id="RU361277"/>
    </source>
</evidence>
<dbReference type="Gene3D" id="3.90.180.10">
    <property type="entry name" value="Medium-chain alcohol dehydrogenases, catalytic domain"/>
    <property type="match status" value="1"/>
</dbReference>
<dbReference type="InterPro" id="IPR020843">
    <property type="entry name" value="ER"/>
</dbReference>
<feature type="domain" description="Enoyl reductase (ER)" evidence="5">
    <location>
        <begin position="10"/>
        <end position="304"/>
    </location>
</feature>
<dbReference type="PROSITE" id="PS00059">
    <property type="entry name" value="ADH_ZINC"/>
    <property type="match status" value="1"/>
</dbReference>
<dbReference type="RefSeq" id="WP_245137905.1">
    <property type="nucleotide sequence ID" value="NZ_CP128477.1"/>
</dbReference>
<reference evidence="6 7" key="1">
    <citation type="submission" date="2022-03" db="EMBL/GenBank/DDBJ databases">
        <title>Rhizobium SSM4.3 sp. nov., isolated from Sediment (Gouqi Island).</title>
        <authorList>
            <person name="Chen G."/>
        </authorList>
    </citation>
    <scope>NUCLEOTIDE SEQUENCE [LARGE SCALE GENOMIC DNA]</scope>
    <source>
        <strain evidence="6 7">SSM4.3</strain>
        <plasmid evidence="6">unnamed</plasmid>
    </source>
</reference>
<keyword evidence="7" id="KW-1185">Reference proteome</keyword>
<evidence type="ECO:0000256" key="1">
    <source>
        <dbReference type="ARBA" id="ARBA00022723"/>
    </source>
</evidence>
<evidence type="ECO:0000259" key="5">
    <source>
        <dbReference type="SMART" id="SM00829"/>
    </source>
</evidence>
<keyword evidence="3" id="KW-0560">Oxidoreductase</keyword>
<comment type="cofactor">
    <cofactor evidence="4">
        <name>Zn(2+)</name>
        <dbReference type="ChEBI" id="CHEBI:29105"/>
    </cofactor>
</comment>
<dbReference type="InterPro" id="IPR011032">
    <property type="entry name" value="GroES-like_sf"/>
</dbReference>
<evidence type="ECO:0000313" key="6">
    <source>
        <dbReference type="EMBL" id="MCJ8240590.1"/>
    </source>
</evidence>
<evidence type="ECO:0000256" key="2">
    <source>
        <dbReference type="ARBA" id="ARBA00022833"/>
    </source>
</evidence>
<dbReference type="SUPFAM" id="SSF51735">
    <property type="entry name" value="NAD(P)-binding Rossmann-fold domains"/>
    <property type="match status" value="1"/>
</dbReference>
<dbReference type="Proteomes" id="UP001522662">
    <property type="component" value="Unassembled WGS sequence"/>
</dbReference>
<keyword evidence="6" id="KW-0614">Plasmid</keyword>
<comment type="similarity">
    <text evidence="4">Belongs to the zinc-containing alcohol dehydrogenase family.</text>
</comment>
<dbReference type="InterPro" id="IPR013154">
    <property type="entry name" value="ADH-like_N"/>
</dbReference>
<dbReference type="SUPFAM" id="SSF50129">
    <property type="entry name" value="GroES-like"/>
    <property type="match status" value="1"/>
</dbReference>
<evidence type="ECO:0000313" key="7">
    <source>
        <dbReference type="Proteomes" id="UP001522662"/>
    </source>
</evidence>
<geneLocation type="plasmid" evidence="6">
    <name>unnamed</name>
</geneLocation>
<accession>A0ABT0D5A3</accession>
<keyword evidence="2 4" id="KW-0862">Zinc</keyword>
<dbReference type="InterPro" id="IPR013149">
    <property type="entry name" value="ADH-like_C"/>
</dbReference>
<dbReference type="PANTHER" id="PTHR43401:SF2">
    <property type="entry name" value="L-THREONINE 3-DEHYDROGENASE"/>
    <property type="match status" value="1"/>
</dbReference>
<comment type="caution">
    <text evidence="6">The sequence shown here is derived from an EMBL/GenBank/DDBJ whole genome shotgun (WGS) entry which is preliminary data.</text>
</comment>
<name>A0ABT0D5A3_9HYPH</name>
<dbReference type="EMBL" id="JALAYX010000006">
    <property type="protein sequence ID" value="MCJ8240590.1"/>
    <property type="molecule type" value="Genomic_DNA"/>
</dbReference>